<dbReference type="EMBL" id="KV441554">
    <property type="protein sequence ID" value="OAG03880.1"/>
    <property type="molecule type" value="Genomic_DNA"/>
</dbReference>
<accession>A0A177CB14</accession>
<protein>
    <submittedName>
        <fullName evidence="2">Averufin oxidase</fullName>
    </submittedName>
</protein>
<dbReference type="Proteomes" id="UP000077069">
    <property type="component" value="Unassembled WGS sequence"/>
</dbReference>
<dbReference type="OrthoDB" id="10254221at2759"/>
<sequence>MPTHALLGATGSTGSAVLHYLLETQPQDLRLNIFVRNKEKLLSAFPQLLQASRPEIHIYTAPVTDLDTLTDCLRNTEVIYNCVAANMPFRGMDVAQSAAASIITALQNLQKEGQPPPPLLLMNRTMIFNTNVNHSMAAFQRAIMHFMLYHVYTDIEKAANLYKQAAEAERPVLSMERTGHRLILTDAATTDGLNYADFGAAWVEAVGRRREVENQQVAVMATGHVRTQWWVLAGYVWQGLLTRLVPW</sequence>
<gene>
    <name evidence="2" type="ORF">CC84DRAFT_1177813</name>
</gene>
<dbReference type="InParanoid" id="A0A177CB14"/>
<keyword evidence="3" id="KW-1185">Reference proteome</keyword>
<reference evidence="2 3" key="1">
    <citation type="submission" date="2016-05" db="EMBL/GenBank/DDBJ databases">
        <title>Comparative analysis of secretome profiles of manganese(II)-oxidizing ascomycete fungi.</title>
        <authorList>
            <consortium name="DOE Joint Genome Institute"/>
            <person name="Zeiner C.A."/>
            <person name="Purvine S.O."/>
            <person name="Zink E.M."/>
            <person name="Wu S."/>
            <person name="Pasa-Tolic L."/>
            <person name="Chaput D.L."/>
            <person name="Haridas S."/>
            <person name="Grigoriev I.V."/>
            <person name="Santelli C.M."/>
            <person name="Hansel C.M."/>
        </authorList>
    </citation>
    <scope>NUCLEOTIDE SEQUENCE [LARGE SCALE GENOMIC DNA]</scope>
    <source>
        <strain evidence="2 3">AP3s5-JAC2a</strain>
    </source>
</reference>
<dbReference type="SUPFAM" id="SSF51735">
    <property type="entry name" value="NAD(P)-binding Rossmann-fold domains"/>
    <property type="match status" value="1"/>
</dbReference>
<feature type="domain" description="NAD(P)-binding" evidence="1">
    <location>
        <begin position="8"/>
        <end position="108"/>
    </location>
</feature>
<evidence type="ECO:0000259" key="1">
    <source>
        <dbReference type="Pfam" id="PF13460"/>
    </source>
</evidence>
<organism evidence="2 3">
    <name type="scientific">Paraphaeosphaeria sporulosa</name>
    <dbReference type="NCBI Taxonomy" id="1460663"/>
    <lineage>
        <taxon>Eukaryota</taxon>
        <taxon>Fungi</taxon>
        <taxon>Dikarya</taxon>
        <taxon>Ascomycota</taxon>
        <taxon>Pezizomycotina</taxon>
        <taxon>Dothideomycetes</taxon>
        <taxon>Pleosporomycetidae</taxon>
        <taxon>Pleosporales</taxon>
        <taxon>Massarineae</taxon>
        <taxon>Didymosphaeriaceae</taxon>
        <taxon>Paraphaeosphaeria</taxon>
    </lineage>
</organism>
<dbReference type="AlphaFoldDB" id="A0A177CB14"/>
<dbReference type="Pfam" id="PF13460">
    <property type="entry name" value="NAD_binding_10"/>
    <property type="match status" value="1"/>
</dbReference>
<dbReference type="Gene3D" id="3.40.50.720">
    <property type="entry name" value="NAD(P)-binding Rossmann-like Domain"/>
    <property type="match status" value="1"/>
</dbReference>
<dbReference type="InterPro" id="IPR016040">
    <property type="entry name" value="NAD(P)-bd_dom"/>
</dbReference>
<evidence type="ECO:0000313" key="2">
    <source>
        <dbReference type="EMBL" id="OAG03880.1"/>
    </source>
</evidence>
<name>A0A177CB14_9PLEO</name>
<dbReference type="STRING" id="1460663.A0A177CB14"/>
<proteinExistence type="predicted"/>
<dbReference type="GeneID" id="28763792"/>
<dbReference type="InterPro" id="IPR036291">
    <property type="entry name" value="NAD(P)-bd_dom_sf"/>
</dbReference>
<dbReference type="RefSeq" id="XP_018034245.1">
    <property type="nucleotide sequence ID" value="XM_018180306.1"/>
</dbReference>
<evidence type="ECO:0000313" key="3">
    <source>
        <dbReference type="Proteomes" id="UP000077069"/>
    </source>
</evidence>